<proteinExistence type="predicted"/>
<accession>A0ABR2HH26</accession>
<keyword evidence="1" id="KW-0812">Transmembrane</keyword>
<gene>
    <name evidence="3" type="ORF">M9Y10_019679</name>
</gene>
<dbReference type="Gene3D" id="1.10.418.10">
    <property type="entry name" value="Calponin-like domain"/>
    <property type="match status" value="2"/>
</dbReference>
<feature type="domain" description="Calponin-homology (CH)" evidence="2">
    <location>
        <begin position="12"/>
        <end position="119"/>
    </location>
</feature>
<name>A0ABR2HH26_9EUKA</name>
<evidence type="ECO:0000313" key="4">
    <source>
        <dbReference type="Proteomes" id="UP001470230"/>
    </source>
</evidence>
<dbReference type="EMBL" id="JAPFFF010000028">
    <property type="protein sequence ID" value="KAK8847099.1"/>
    <property type="molecule type" value="Genomic_DNA"/>
</dbReference>
<keyword evidence="1" id="KW-0472">Membrane</keyword>
<organism evidence="3 4">
    <name type="scientific">Tritrichomonas musculus</name>
    <dbReference type="NCBI Taxonomy" id="1915356"/>
    <lineage>
        <taxon>Eukaryota</taxon>
        <taxon>Metamonada</taxon>
        <taxon>Parabasalia</taxon>
        <taxon>Tritrichomonadida</taxon>
        <taxon>Tritrichomonadidae</taxon>
        <taxon>Tritrichomonas</taxon>
    </lineage>
</organism>
<dbReference type="PANTHER" id="PTHR11915">
    <property type="entry name" value="SPECTRIN/FILAMIN RELATED CYTOSKELETAL PROTEIN"/>
    <property type="match status" value="1"/>
</dbReference>
<keyword evidence="1" id="KW-1133">Transmembrane helix</keyword>
<evidence type="ECO:0000256" key="1">
    <source>
        <dbReference type="SAM" id="Phobius"/>
    </source>
</evidence>
<dbReference type="Pfam" id="PF00307">
    <property type="entry name" value="CH"/>
    <property type="match status" value="2"/>
</dbReference>
<reference evidence="3 4" key="1">
    <citation type="submission" date="2024-04" db="EMBL/GenBank/DDBJ databases">
        <title>Tritrichomonas musculus Genome.</title>
        <authorList>
            <person name="Alves-Ferreira E."/>
            <person name="Grigg M."/>
            <person name="Lorenzi H."/>
            <person name="Galac M."/>
        </authorList>
    </citation>
    <scope>NUCLEOTIDE SEQUENCE [LARGE SCALE GENOMIC DNA]</scope>
    <source>
        <strain evidence="3 4">EAF2021</strain>
    </source>
</reference>
<sequence>MGLKQVQGEWVPLQIKVFSRWFAAQLKKNSSIKFIDITKDLKNGVALIELAKILTCKETPRRWIYTPKRNIDMVQNCDLALDMFSKDGVRFIGISGRDINENNEKLILGLAWTIISHYAIGSKNNKDSILCWASDRIKSYPNVENFAPYDLSLCALLDSYVPNKINYESLNPTDSEYNLQLAIDIMEELGIPIFLYPEDLANQESKFDQQIILTQLSAAKTVLENLPPQQIDFETTERSVNLIEEYQSESETELNDESDITQDVKSNEESSAHEALEINNENKFEIEKYDTVKTVKSFDFEDFQDTLIIIMIILTLILLVLFEFSIV</sequence>
<keyword evidence="4" id="KW-1185">Reference proteome</keyword>
<protein>
    <recommendedName>
        <fullName evidence="2">Calponin-homology (CH) domain-containing protein</fullName>
    </recommendedName>
</protein>
<feature type="domain" description="Calponin-homology (CH)" evidence="2">
    <location>
        <begin position="123"/>
        <end position="224"/>
    </location>
</feature>
<comment type="caution">
    <text evidence="3">The sequence shown here is derived from an EMBL/GenBank/DDBJ whole genome shotgun (WGS) entry which is preliminary data.</text>
</comment>
<evidence type="ECO:0000259" key="2">
    <source>
        <dbReference type="PROSITE" id="PS50021"/>
    </source>
</evidence>
<dbReference type="SMART" id="SM00033">
    <property type="entry name" value="CH"/>
    <property type="match status" value="2"/>
</dbReference>
<dbReference type="PROSITE" id="PS50021">
    <property type="entry name" value="CH"/>
    <property type="match status" value="2"/>
</dbReference>
<dbReference type="SUPFAM" id="SSF47576">
    <property type="entry name" value="Calponin-homology domain, CH-domain"/>
    <property type="match status" value="1"/>
</dbReference>
<dbReference type="InterPro" id="IPR001715">
    <property type="entry name" value="CH_dom"/>
</dbReference>
<dbReference type="InterPro" id="IPR036872">
    <property type="entry name" value="CH_dom_sf"/>
</dbReference>
<feature type="transmembrane region" description="Helical" evidence="1">
    <location>
        <begin position="307"/>
        <end position="326"/>
    </location>
</feature>
<dbReference type="Proteomes" id="UP001470230">
    <property type="component" value="Unassembled WGS sequence"/>
</dbReference>
<evidence type="ECO:0000313" key="3">
    <source>
        <dbReference type="EMBL" id="KAK8847099.1"/>
    </source>
</evidence>